<dbReference type="PANTHER" id="PTHR40691">
    <property type="entry name" value="(NA+)-NQR MATURATION NQRM"/>
    <property type="match status" value="1"/>
</dbReference>
<keyword evidence="1" id="KW-0812">Transmembrane</keyword>
<evidence type="ECO:0000313" key="3">
    <source>
        <dbReference type="Proteomes" id="UP001595710"/>
    </source>
</evidence>
<dbReference type="Pfam" id="PF04400">
    <property type="entry name" value="NqrM"/>
    <property type="match status" value="1"/>
</dbReference>
<keyword evidence="3" id="KW-1185">Reference proteome</keyword>
<dbReference type="PANTHER" id="PTHR40691:SF3">
    <property type="entry name" value="(NA+)-NQR MATURATION NQRM"/>
    <property type="match status" value="1"/>
</dbReference>
<sequence length="79" mass="8362">MLNMFIVVFAFMAMFVIVMAVGVIFGRKPIAGSCGGMAAIGMESECDVCGGDKTKCDKDDAFEGEVESSSAFYDASEPK</sequence>
<accession>A0ABV7WW04</accession>
<gene>
    <name evidence="2" type="primary">nqrM</name>
    <name evidence="2" type="ORF">ACFOND_12715</name>
</gene>
<dbReference type="RefSeq" id="WP_377363200.1">
    <property type="nucleotide sequence ID" value="NZ_JBHRYN010000013.1"/>
</dbReference>
<protein>
    <submittedName>
        <fullName evidence="2">(Na+)-NQR maturation NqrM</fullName>
    </submittedName>
</protein>
<organism evidence="2 3">
    <name type="scientific">Reinekea marina</name>
    <dbReference type="NCBI Taxonomy" id="1310421"/>
    <lineage>
        <taxon>Bacteria</taxon>
        <taxon>Pseudomonadati</taxon>
        <taxon>Pseudomonadota</taxon>
        <taxon>Gammaproteobacteria</taxon>
        <taxon>Oceanospirillales</taxon>
        <taxon>Saccharospirillaceae</taxon>
        <taxon>Reinekea</taxon>
    </lineage>
</organism>
<keyword evidence="1" id="KW-1133">Transmembrane helix</keyword>
<dbReference type="Proteomes" id="UP001595710">
    <property type="component" value="Unassembled WGS sequence"/>
</dbReference>
<dbReference type="EMBL" id="JBHRYN010000013">
    <property type="protein sequence ID" value="MFC3702504.1"/>
    <property type="molecule type" value="Genomic_DNA"/>
</dbReference>
<evidence type="ECO:0000256" key="1">
    <source>
        <dbReference type="SAM" id="Phobius"/>
    </source>
</evidence>
<reference evidence="3" key="1">
    <citation type="journal article" date="2019" name="Int. J. Syst. Evol. Microbiol.">
        <title>The Global Catalogue of Microorganisms (GCM) 10K type strain sequencing project: providing services to taxonomists for standard genome sequencing and annotation.</title>
        <authorList>
            <consortium name="The Broad Institute Genomics Platform"/>
            <consortium name="The Broad Institute Genome Sequencing Center for Infectious Disease"/>
            <person name="Wu L."/>
            <person name="Ma J."/>
        </authorList>
    </citation>
    <scope>NUCLEOTIDE SEQUENCE [LARGE SCALE GENOMIC DNA]</scope>
    <source>
        <strain evidence="3">CECT 8288</strain>
    </source>
</reference>
<comment type="caution">
    <text evidence="2">The sequence shown here is derived from an EMBL/GenBank/DDBJ whole genome shotgun (WGS) entry which is preliminary data.</text>
</comment>
<keyword evidence="1" id="KW-0472">Membrane</keyword>
<dbReference type="InterPro" id="IPR007495">
    <property type="entry name" value="NqrM"/>
</dbReference>
<evidence type="ECO:0000313" key="2">
    <source>
        <dbReference type="EMBL" id="MFC3702504.1"/>
    </source>
</evidence>
<feature type="transmembrane region" description="Helical" evidence="1">
    <location>
        <begin position="6"/>
        <end position="25"/>
    </location>
</feature>
<name>A0ABV7WW04_9GAMM</name>
<proteinExistence type="predicted"/>